<keyword evidence="6" id="KW-0566">Pantothenate biosynthesis</keyword>
<organism evidence="7 9">
    <name type="scientific">Schizosaccharomyces japonicus (strain yFS275 / FY16936)</name>
    <name type="common">Fission yeast</name>
    <dbReference type="NCBI Taxonomy" id="402676"/>
    <lineage>
        <taxon>Eukaryota</taxon>
        <taxon>Fungi</taxon>
        <taxon>Dikarya</taxon>
        <taxon>Ascomycota</taxon>
        <taxon>Taphrinomycotina</taxon>
        <taxon>Schizosaccharomycetes</taxon>
        <taxon>Schizosaccharomycetales</taxon>
        <taxon>Schizosaccharomycetaceae</taxon>
        <taxon>Schizosaccharomyces</taxon>
    </lineage>
</organism>
<dbReference type="GeneID" id="7048886"/>
<proteinExistence type="inferred from homology"/>
<comment type="pathway">
    <text evidence="1 6">Cofactor biosynthesis; (R)-pantothenate biosynthesis; (R)-pantoate from 3-methyl-2-oxobutanoate: step 1/2.</text>
</comment>
<dbReference type="HOGENOM" id="CLU_036645_1_0_1"/>
<dbReference type="Proteomes" id="UP000001744">
    <property type="component" value="Unassembled WGS sequence"/>
</dbReference>
<dbReference type="InterPro" id="IPR003700">
    <property type="entry name" value="Pantoate_hydroxy_MeTrfase"/>
</dbReference>
<dbReference type="InterPro" id="IPR015813">
    <property type="entry name" value="Pyrv/PenolPyrv_kinase-like_dom"/>
</dbReference>
<dbReference type="JaponicusDB" id="SJAG_05200">
    <property type="gene designation" value="ecm31"/>
</dbReference>
<dbReference type="InterPro" id="IPR040442">
    <property type="entry name" value="Pyrv_kinase-like_dom_sf"/>
</dbReference>
<dbReference type="VEuPathDB" id="FungiDB:SJAG_05200"/>
<evidence type="ECO:0000313" key="7">
    <source>
        <dbReference type="EMBL" id="EEB05785.1"/>
    </source>
</evidence>
<comment type="function">
    <text evidence="6">Catalyzes the reversible reaction in which hydroxymethyl group from 5,10-methylenetetrahydrofolate is transferred onto alpha-ketoisovalerate to form ketopantoate.</text>
</comment>
<dbReference type="GO" id="GO:0000287">
    <property type="term" value="F:magnesium ion binding"/>
    <property type="evidence" value="ECO:0000318"/>
    <property type="project" value="GO_Central"/>
</dbReference>
<dbReference type="OrthoDB" id="425211at2759"/>
<evidence type="ECO:0000256" key="5">
    <source>
        <dbReference type="ARBA" id="ARBA00049172"/>
    </source>
</evidence>
<accession>B6JWN4</accession>
<dbReference type="GO" id="GO:0005739">
    <property type="term" value="C:mitochondrion"/>
    <property type="evidence" value="ECO:0000318"/>
    <property type="project" value="GO_Central"/>
</dbReference>
<dbReference type="GO" id="GO:0032259">
    <property type="term" value="P:methylation"/>
    <property type="evidence" value="ECO:0007669"/>
    <property type="project" value="UniProtKB-KW"/>
</dbReference>
<evidence type="ECO:0000313" key="9">
    <source>
        <dbReference type="Proteomes" id="UP000001744"/>
    </source>
</evidence>
<evidence type="ECO:0000256" key="4">
    <source>
        <dbReference type="ARBA" id="ARBA00022679"/>
    </source>
</evidence>
<dbReference type="CDD" id="cd06557">
    <property type="entry name" value="KPHMT-like"/>
    <property type="match status" value="1"/>
</dbReference>
<dbReference type="NCBIfam" id="NF001452">
    <property type="entry name" value="PRK00311.1"/>
    <property type="match status" value="1"/>
</dbReference>
<sequence>MFRLATRFLPLGVRFQSTAAAKALPRTVRSIRKLYEKGEPIACMTAHDYPTAMLASKADMDVLLVGDSLAMVALGREDTNTLTLDEMIHHCKAVKRGSGRSFVVADMPFGSYELSPQHALKSAIRMFREGRIQAVKLEGGREIAPTIAAITSAGIPVVGHIGLLPQRQAVTGGFTVQGKSEETARRVFEDALSVQEAGAFAVVLEAIPASLAQFITSKLQIPTIGIGAGHHCSGQVLVQMDALGVFDRFRPKYVSVFSFIETNICRFVRVYDEIGKRAQAALSTYRDEVKSKTFPSEENSYDLKEHEKVSLAKFFDEYKN</sequence>
<evidence type="ECO:0000313" key="8">
    <source>
        <dbReference type="JaponicusDB" id="SJAG_05200"/>
    </source>
</evidence>
<dbReference type="OMA" id="VLVWTDM"/>
<evidence type="ECO:0000256" key="3">
    <source>
        <dbReference type="ARBA" id="ARBA00012618"/>
    </source>
</evidence>
<reference evidence="7 9" key="1">
    <citation type="journal article" date="2011" name="Science">
        <title>Comparative functional genomics of the fission yeasts.</title>
        <authorList>
            <person name="Rhind N."/>
            <person name="Chen Z."/>
            <person name="Yassour M."/>
            <person name="Thompson D.A."/>
            <person name="Haas B.J."/>
            <person name="Habib N."/>
            <person name="Wapinski I."/>
            <person name="Roy S."/>
            <person name="Lin M.F."/>
            <person name="Heiman D.I."/>
            <person name="Young S.K."/>
            <person name="Furuya K."/>
            <person name="Guo Y."/>
            <person name="Pidoux A."/>
            <person name="Chen H.M."/>
            <person name="Robbertse B."/>
            <person name="Goldberg J.M."/>
            <person name="Aoki K."/>
            <person name="Bayne E.H."/>
            <person name="Berlin A.M."/>
            <person name="Desjardins C.A."/>
            <person name="Dobbs E."/>
            <person name="Dukaj L."/>
            <person name="Fan L."/>
            <person name="FitzGerald M.G."/>
            <person name="French C."/>
            <person name="Gujja S."/>
            <person name="Hansen K."/>
            <person name="Keifenheim D."/>
            <person name="Levin J.Z."/>
            <person name="Mosher R.A."/>
            <person name="Mueller C.A."/>
            <person name="Pfiffner J."/>
            <person name="Priest M."/>
            <person name="Russ C."/>
            <person name="Smialowska A."/>
            <person name="Swoboda P."/>
            <person name="Sykes S.M."/>
            <person name="Vaughn M."/>
            <person name="Vengrova S."/>
            <person name="Yoder R."/>
            <person name="Zeng Q."/>
            <person name="Allshire R."/>
            <person name="Baulcombe D."/>
            <person name="Birren B.W."/>
            <person name="Brown W."/>
            <person name="Ekwall K."/>
            <person name="Kellis M."/>
            <person name="Leatherwood J."/>
            <person name="Levin H."/>
            <person name="Margalit H."/>
            <person name="Martienssen R."/>
            <person name="Nieduszynski C.A."/>
            <person name="Spatafora J.W."/>
            <person name="Friedman N."/>
            <person name="Dalgaard J.Z."/>
            <person name="Baumann P."/>
            <person name="Niki H."/>
            <person name="Regev A."/>
            <person name="Nusbaum C."/>
        </authorList>
    </citation>
    <scope>NUCLEOTIDE SEQUENCE [LARGE SCALE GENOMIC DNA]</scope>
    <source>
        <strain evidence="9">yFS275 / FY16936</strain>
    </source>
</reference>
<dbReference type="GO" id="GO:0015940">
    <property type="term" value="P:pantothenate biosynthetic process"/>
    <property type="evidence" value="ECO:0000318"/>
    <property type="project" value="GO_Central"/>
</dbReference>
<comment type="similarity">
    <text evidence="2 6">Belongs to the PanB family.</text>
</comment>
<dbReference type="STRING" id="402676.B6JWN4"/>
<comment type="catalytic activity">
    <reaction evidence="5 6">
        <text>(6R)-5,10-methylene-5,6,7,8-tetrahydrofolate + 3-methyl-2-oxobutanoate + H2O = 2-dehydropantoate + (6S)-5,6,7,8-tetrahydrofolate</text>
        <dbReference type="Rhea" id="RHEA:11824"/>
        <dbReference type="ChEBI" id="CHEBI:11561"/>
        <dbReference type="ChEBI" id="CHEBI:11851"/>
        <dbReference type="ChEBI" id="CHEBI:15377"/>
        <dbReference type="ChEBI" id="CHEBI:15636"/>
        <dbReference type="ChEBI" id="CHEBI:57453"/>
        <dbReference type="EC" id="2.1.2.11"/>
    </reaction>
</comment>
<dbReference type="FunFam" id="3.20.20.60:FF:000003">
    <property type="entry name" value="3-methyl-2-oxobutanoate hydroxymethyltransferase"/>
    <property type="match status" value="1"/>
</dbReference>
<dbReference type="AlphaFoldDB" id="B6JWN4"/>
<dbReference type="Gene3D" id="3.20.20.60">
    <property type="entry name" value="Phosphoenolpyruvate-binding domains"/>
    <property type="match status" value="1"/>
</dbReference>
<evidence type="ECO:0000256" key="1">
    <source>
        <dbReference type="ARBA" id="ARBA00005033"/>
    </source>
</evidence>
<dbReference type="GO" id="GO:0008168">
    <property type="term" value="F:methyltransferase activity"/>
    <property type="evidence" value="ECO:0007669"/>
    <property type="project" value="UniProtKB-KW"/>
</dbReference>
<dbReference type="PANTHER" id="PTHR20881">
    <property type="entry name" value="3-METHYL-2-OXOBUTANOATE HYDROXYMETHYLTRANSFERASE"/>
    <property type="match status" value="1"/>
</dbReference>
<dbReference type="UniPathway" id="UPA00028">
    <property type="reaction ID" value="UER00003"/>
</dbReference>
<name>B6JWN4_SCHJY</name>
<evidence type="ECO:0000256" key="2">
    <source>
        <dbReference type="ARBA" id="ARBA00008676"/>
    </source>
</evidence>
<dbReference type="GO" id="GO:0003864">
    <property type="term" value="F:3-methyl-2-oxobutanoate hydroxymethyltransferase activity"/>
    <property type="evidence" value="ECO:0000318"/>
    <property type="project" value="GO_Central"/>
</dbReference>
<keyword evidence="4 6" id="KW-0808">Transferase</keyword>
<dbReference type="RefSeq" id="XP_002172078.1">
    <property type="nucleotide sequence ID" value="XM_002172042.1"/>
</dbReference>
<protein>
    <recommendedName>
        <fullName evidence="3 6">3-methyl-2-oxobutanoate hydroxymethyltransferase</fullName>
        <ecNumber evidence="3 6">2.1.2.11</ecNumber>
    </recommendedName>
</protein>
<dbReference type="EMBL" id="KE651166">
    <property type="protein sequence ID" value="EEB05785.1"/>
    <property type="molecule type" value="Genomic_DNA"/>
</dbReference>
<keyword evidence="9" id="KW-1185">Reference proteome</keyword>
<dbReference type="NCBIfam" id="TIGR00222">
    <property type="entry name" value="panB"/>
    <property type="match status" value="1"/>
</dbReference>
<dbReference type="SUPFAM" id="SSF51621">
    <property type="entry name" value="Phosphoenolpyruvate/pyruvate domain"/>
    <property type="match status" value="1"/>
</dbReference>
<dbReference type="HAMAP" id="MF_00156">
    <property type="entry name" value="PanB"/>
    <property type="match status" value="1"/>
</dbReference>
<dbReference type="PIRSF" id="PIRSF000388">
    <property type="entry name" value="Pantoate_hydroxy_MeTrfase"/>
    <property type="match status" value="1"/>
</dbReference>
<gene>
    <name evidence="8" type="primary">ecm31</name>
    <name evidence="7" type="ORF">SJAG_05200</name>
</gene>
<dbReference type="Pfam" id="PF02548">
    <property type="entry name" value="Pantoate_transf"/>
    <property type="match status" value="1"/>
</dbReference>
<evidence type="ECO:0000256" key="6">
    <source>
        <dbReference type="RuleBase" id="RU362100"/>
    </source>
</evidence>
<dbReference type="eggNOG" id="KOG2949">
    <property type="taxonomic scope" value="Eukaryota"/>
</dbReference>
<dbReference type="EC" id="2.1.2.11" evidence="3 6"/>
<dbReference type="PANTHER" id="PTHR20881:SF0">
    <property type="entry name" value="3-METHYL-2-OXOBUTANOATE HYDROXYMETHYLTRANSFERASE"/>
    <property type="match status" value="1"/>
</dbReference>